<dbReference type="InterPro" id="IPR004179">
    <property type="entry name" value="Sec63-dom"/>
</dbReference>
<dbReference type="Gene3D" id="2.60.40.150">
    <property type="entry name" value="C2 domain"/>
    <property type="match status" value="2"/>
</dbReference>
<reference evidence="19" key="2">
    <citation type="submission" date="2021-08" db="EMBL/GenBank/DDBJ databases">
        <authorList>
            <person name="Eriksson T."/>
        </authorList>
    </citation>
    <scope>NUCLEOTIDE SEQUENCE</scope>
    <source>
        <strain evidence="19">Stoneville</strain>
        <tissue evidence="19">Whole head</tissue>
    </source>
</reference>
<dbReference type="SMART" id="SM00382">
    <property type="entry name" value="AAA"/>
    <property type="match status" value="2"/>
</dbReference>
<feature type="region of interest" description="Disordered" evidence="16">
    <location>
        <begin position="337"/>
        <end position="374"/>
    </location>
</feature>
<dbReference type="InterPro" id="IPR027417">
    <property type="entry name" value="P-loop_NTPase"/>
</dbReference>
<comment type="caution">
    <text evidence="19">The sequence shown here is derived from an EMBL/GenBank/DDBJ whole genome shotgun (WGS) entry which is preliminary data.</text>
</comment>
<evidence type="ECO:0000256" key="7">
    <source>
        <dbReference type="ARBA" id="ARBA00022741"/>
    </source>
</evidence>
<keyword evidence="8" id="KW-0378">Hydrolase</keyword>
<dbReference type="Pfam" id="PF00270">
    <property type="entry name" value="DEAD"/>
    <property type="match status" value="2"/>
</dbReference>
<feature type="compositionally biased region" description="Basic and acidic residues" evidence="16">
    <location>
        <begin position="52"/>
        <end position="75"/>
    </location>
</feature>
<dbReference type="SMART" id="SM00487">
    <property type="entry name" value="DEXDc"/>
    <property type="match status" value="2"/>
</dbReference>
<evidence type="ECO:0000256" key="11">
    <source>
        <dbReference type="ARBA" id="ARBA00023187"/>
    </source>
</evidence>
<keyword evidence="10" id="KW-0067">ATP-binding</keyword>
<dbReference type="SMART" id="SM00490">
    <property type="entry name" value="HELICc"/>
    <property type="match status" value="2"/>
</dbReference>
<evidence type="ECO:0000256" key="9">
    <source>
        <dbReference type="ARBA" id="ARBA00022806"/>
    </source>
</evidence>
<dbReference type="InterPro" id="IPR048863">
    <property type="entry name" value="BRR2_plug"/>
</dbReference>
<keyword evidence="5" id="KW-0747">Spliceosome</keyword>
<dbReference type="PANTHER" id="PTHR47961">
    <property type="entry name" value="DNA POLYMERASE THETA, PUTATIVE (AFU_ORTHOLOGUE AFUA_1G05260)-RELATED"/>
    <property type="match status" value="1"/>
</dbReference>
<dbReference type="FunFam" id="3.40.50.300:FF:000062">
    <property type="entry name" value="U5 small nuclear ribonucleoprotein helicase"/>
    <property type="match status" value="1"/>
</dbReference>
<dbReference type="FunFam" id="2.60.40.150:FF:000048">
    <property type="entry name" value="U5 small nuclear ribonucleoprotein 200 kDa helicase"/>
    <property type="match status" value="1"/>
</dbReference>
<sequence>MADAAARQLQYEYKANSNLVLQADVRLIERRSRDEATGEVVSLVGKLSGTKMGDRAQRTRPGKAEERKVKRQKRDEAQYDFTRMKGATLLSEGVDEMVGIIYRPKTQETRQTYEVLLSFLQEALGDQPRDILCGAADEVLAVLKNDRLKEREKKKETEMLLDNKTTTNEENIDETYGINVQFEESEEEDDEDMYGEVREDLDDEEGEEAKEDSAIHAENLGGVEEMKKEKALHPLDIDAYWLQRRLSKIYDDAMVSQAKAAEVLNVLRDAGDDRECENQLVLLLGYDCFDFIKQLKKHRQMILHCTLLAKSQSDTERQKIKDKMSEDPGLTRILRLLETGKGDDDGEDEESTSRSSRRKDQADEMDTGPGAQVAGSRHVIDLEDLVFTQGSHFMANKRCQLPDGSFRKQRKGYEEVHVPALKPKPYADNEKLQPIDQLPKYVQPVFEGFKTLNRIQSRLYKTALESDENLLLCAPTGAGKTNVALLCMMREIGKHINIDGTINADDFKIIYVAPMRSLVQEMVGNFGKRLSSYNITVSELTGDHQLTREQIAGTQIIVCTPEKWDIITRKGGEKTFTSLVRLIIIDEIHLLHDERGPVLEALVARTIRMIESTQEDVRLVGLSATLPNYQDVSAFLRVKSDTGLFYFDNSFRPVALEQQYIGVTEKKALKRYQVMNEIVYEKTMEHAGRNQVLIFVHSRKETGKTARAIRDMCLEKDTLGQFLKEGSASMEVLRTEAEQVKNHELKDLLPYGFAIHHAGMTRVDRTLVEDLFADRHIQVLVSTATLAWGVNLPAHTVIIKGTQIYNPEKGRWVELGALDVLQMLGRAGRPQYDTRGEGILITNHSELQYYLSLLNQQLPIESQLVSKLPDMLNAEIVLGTVQNVRDAVTWLGYTYLYIRMLRQPTLYGISHDHFKQDQLLEQHRADLVHTAALHLDRSGLVKYDRKTGQFQVTELGRISSHYYCTHETMQTYNQLLKPMLSEIELFRVFSLSSEFRNITVREEEKLELQKLMERVPIPIKESIEEPSAKVNVLLQAYISQLKLEGFALMSDMVYVTQSASRLMRAIFEIVLHRGWAQLADKSLSLCKMIDKRMWQSMSPLRQFRKMPEEIVKKIEKKNFPWERLYDLGPNEIGELIRVPKLGKTIHKYVHQFPKLELSTHIQPITRSMLKVELTITPDFQWDDKLHGASEAFWILVEDVDSEVILHHEYFLLKSKYSQDEHLVKFFVPIFEPLPPQYFLRIVSDRWIGAETQLPVSFRHLILPEKNFPPTELLDLQPLPVTALRNDKYESLYSDKFPQFNPIQTQVFNSVYNGDDNIFIGAPTGSGKTTIAEFAILRLFDRNPEGRCVYLVPKDALAELTFADWHNKFGQMLGKKVVLLTGETGTDLKLLAKGQIVISTAEKWDVLSRRWKQRKNVQNVNLFIIDELHLIGGEDGPVIEVVCSRMRYISSQIEKPIRIIALSASLMDYRDVSQWLGCNANATFNFHPSVRPIPLELHVQGINITHNASRLIAMAKPVYNSIIRYSPHKPVIVFVPTRKQSRLTAIDLLTYAASEGQSNKFFHAEEEDIKPFLDRMTDKTLKETLSQGVAYMHEGLSASDLRLVEQLFDSGAVQIAVVSRDLCWTVNIFAHLVVIMDTQFYNGKIHSYEDYPITDVLQMVGRANRPLEDDDAKCVLMCQSSKKDFFKKFLSDPLPVESHLDHRLHDHFNAEIVTKTIENKQDAVDYLTWTFLYRRLTQNPNYYNLQGVTHRHLSDHLSELVENTLSDLEQSKCISIEDDIDCVPLNLGMIAAYYYINYTTIELFSLSLNSKTKIRGLLEIISSAAEYEDLPVRHREDNILKQLSAKLPNKLTSSSGNSPRFNDPHVKTNLLIQAHLCRLQLGAELQGDTENVLSKAIRLIQACVDVLSSNGWLSPAVAAMELAQMVTQAMWSKDSYLKQLPHFTTDIVKRCTDKGVETVFDIMELEDEDRSKLLQLNDSQMADVARFCNRYPNIELSYEVLDKDKVHSGSSVHVAVQLEREDEVNGPVIAPFFPQKREEGWWVVIGDPKSNSLLSIKRLTLQQKARVKLDFVAPSPGHHNYTLYFMSDAYLGCDQEYKFSIDVGDFESSERRSKGGGGGRASHSGDAAHVLVVPVTAAVSSLRCTPARSLRRRRPQMRGYKRAIPHPYVTVVPSAPRKLKPEEPHNFLTRKRMICAFGFHPEERVRPTTISRCVMTRTHFAINIFPANYSRKFKQKVELDKLFMYLLKLDGEHTQNVYRKTMEIERNEYEYESISSKNEDVSSSSELCDDDTITIDSIDTDNAQEIEETDNDICVASPFAVHHGLPLKILVHRRRLHVTTEESSVHVVCTIPDAMVYSTHSNGPTFCCVPLIRNGSSGAYAASLRAMIRKKLVVWVIFWFEMLHPSIVKRMKSVLIQNAMYRSAGDIYLLDNFSYTPSSIFFNDIQYCLFISQGSSGSCTSANFISIRRRSVRKTIRENSCCLPSVPSAFSKDKINISTQSVAEYISAEFCNTISDLVVPQERQGQCRLAAATDGLSKARTLAVAVFLCGDCGRAVHPKLHTGPLQVLPEHPTQPRNKLGGGIPRVSHSMTLICDRCVRCLSFTCLYRPIEQTRVQTCALPIEWRNEVEGQDSDAWQLEQRGAARDVRDESVVRDGWWWQPNAPIIGCWSKGYEVMPVPRLILWPWRSSSVETAGGLCTPNCTRGYYRRRPWFEPLIMIEARGRNPPGYKLYASILSEKVKREIEEKGVVPDSQAGFRKGRGQRLTRHTQRKCLSIWEREELEELVRKIEEIYARTKNKVKVGEKEGEWFETKKEYRRNVKENTSGGSVVGREKVRSLAFADDLVIVAKNEREMKEIMRSLGKYVRKKKLEVNVEKTKMMVFNKRKRKRERKWGGDFKRRMMMFESIIESLLIYGAEMWGWVEQEEEWTGHILREEGKSNGLRVIAGKRAAKFEDKMDGSEECRIQTECWREKKKNTEMKERKKYYQRNGKRERKGEKMDEKDMEEEGKDRDGEEWGIGIKKVMFGIDILGLVMFMCICLYCHYESENPLKEREKYCRRNGYASEEVERLRAEGRWMSAELSEMDRDTDKQERIRKYRYKREVRDRGCSSVPGEGECEREKNDGEIQMWERGEREQELDGRRGEKVQDVPRGERDDRRHVERMRREILSEDGREIGWMKEIWEKEGKDREREGWG</sequence>
<dbReference type="InterPro" id="IPR014001">
    <property type="entry name" value="Helicase_ATP-bd"/>
</dbReference>
<feature type="region of interest" description="Disordered" evidence="16">
    <location>
        <begin position="3109"/>
        <end position="3158"/>
    </location>
</feature>
<dbReference type="GO" id="GO:0000712">
    <property type="term" value="P:resolution of meiotic recombination intermediates"/>
    <property type="evidence" value="ECO:0007669"/>
    <property type="project" value="TreeGrafter"/>
</dbReference>
<dbReference type="PROSITE" id="PS51194">
    <property type="entry name" value="HELICASE_CTER"/>
    <property type="match status" value="1"/>
</dbReference>
<dbReference type="InterPro" id="IPR011545">
    <property type="entry name" value="DEAD/DEAH_box_helicase_dom"/>
</dbReference>
<evidence type="ECO:0000256" key="13">
    <source>
        <dbReference type="ARBA" id="ARBA00034541"/>
    </source>
</evidence>
<dbReference type="FunFam" id="3.40.50.300:FF:000368">
    <property type="entry name" value="U5 small nuclear ribonucleoprotein 200 kDa helicase"/>
    <property type="match status" value="1"/>
</dbReference>
<evidence type="ECO:0000259" key="17">
    <source>
        <dbReference type="PROSITE" id="PS51192"/>
    </source>
</evidence>
<dbReference type="CDD" id="cd18021">
    <property type="entry name" value="DEXHc_Brr2_2"/>
    <property type="match status" value="1"/>
</dbReference>
<dbReference type="FunFam" id="1.10.3380.10:FF:000004">
    <property type="entry name" value="U5 small nuclear ribonucleoprotein 200 kDa helicase"/>
    <property type="match status" value="1"/>
</dbReference>
<dbReference type="Gene3D" id="1.10.10.10">
    <property type="entry name" value="Winged helix-like DNA-binding domain superfamily/Winged helix DNA-binding domain"/>
    <property type="match status" value="2"/>
</dbReference>
<name>A0A8J6LGE9_TENMO</name>
<comment type="subcellular location">
    <subcellularLocation>
        <location evidence="1">Nucleus</location>
    </subcellularLocation>
</comment>
<dbReference type="InterPro" id="IPR036388">
    <property type="entry name" value="WH-like_DNA-bd_sf"/>
</dbReference>
<dbReference type="GO" id="GO:0003724">
    <property type="term" value="F:RNA helicase activity"/>
    <property type="evidence" value="ECO:0007669"/>
    <property type="project" value="UniProtKB-EC"/>
</dbReference>
<keyword evidence="20" id="KW-1185">Reference proteome</keyword>
<feature type="region of interest" description="Disordered" evidence="16">
    <location>
        <begin position="2980"/>
        <end position="3010"/>
    </location>
</feature>
<dbReference type="FunFam" id="1.10.150.20:FF:000013">
    <property type="entry name" value="U5 small nuclear ribonucleoprotein kDa helicase"/>
    <property type="match status" value="1"/>
</dbReference>
<feature type="compositionally biased region" description="Basic residues" evidence="16">
    <location>
        <begin position="2981"/>
        <end position="2992"/>
    </location>
</feature>
<dbReference type="InterPro" id="IPR057842">
    <property type="entry name" value="WH_MER3"/>
</dbReference>
<feature type="domain" description="Helicase ATP-binding" evidence="17">
    <location>
        <begin position="461"/>
        <end position="644"/>
    </location>
</feature>
<reference evidence="19" key="1">
    <citation type="journal article" date="2020" name="J Insects Food Feed">
        <title>The yellow mealworm (Tenebrio molitor) genome: a resource for the emerging insects as food and feed industry.</title>
        <authorList>
            <person name="Eriksson T."/>
            <person name="Andere A."/>
            <person name="Kelstrup H."/>
            <person name="Emery V."/>
            <person name="Picard C."/>
        </authorList>
    </citation>
    <scope>NUCLEOTIDE SEQUENCE</scope>
    <source>
        <strain evidence="19">Stoneville</strain>
        <tissue evidence="19">Whole head</tissue>
    </source>
</reference>
<feature type="domain" description="Helicase ATP-binding" evidence="17">
    <location>
        <begin position="1308"/>
        <end position="1483"/>
    </location>
</feature>
<dbReference type="Gene3D" id="1.10.150.20">
    <property type="entry name" value="5' to 3' exonuclease, C-terminal subdomain"/>
    <property type="match status" value="2"/>
</dbReference>
<dbReference type="FunFam" id="3.40.50.300:FF:003287">
    <property type="entry name" value="U5 small nuclear ribonucleoprotein 200 kDa helicase"/>
    <property type="match status" value="1"/>
</dbReference>
<protein>
    <recommendedName>
        <fullName evidence="13">U5 small nuclear ribonucleoprotein 200 kDa helicase</fullName>
        <ecNumber evidence="3">3.6.4.13</ecNumber>
    </recommendedName>
</protein>
<dbReference type="FunFam" id="1.10.10.10:FF:000024">
    <property type="entry name" value="U5 small nuclear ribonucleoprotein helicase"/>
    <property type="match status" value="1"/>
</dbReference>
<dbReference type="InterPro" id="IPR014756">
    <property type="entry name" value="Ig_E-set"/>
</dbReference>
<dbReference type="Proteomes" id="UP000719412">
    <property type="component" value="Unassembled WGS sequence"/>
</dbReference>
<dbReference type="SUPFAM" id="SSF52540">
    <property type="entry name" value="P-loop containing nucleoside triphosphate hydrolases"/>
    <property type="match status" value="4"/>
</dbReference>
<dbReference type="SUPFAM" id="SSF81296">
    <property type="entry name" value="E set domains"/>
    <property type="match status" value="1"/>
</dbReference>
<dbReference type="GO" id="GO:0003678">
    <property type="term" value="F:DNA helicase activity"/>
    <property type="evidence" value="ECO:0007669"/>
    <property type="project" value="TreeGrafter"/>
</dbReference>
<feature type="domain" description="Helicase C-terminal" evidence="18">
    <location>
        <begin position="655"/>
        <end position="892"/>
    </location>
</feature>
<dbReference type="FunFam" id="3.40.50.300:FF:000254">
    <property type="entry name" value="U5 small nuclear ribonucleoprotein helicase"/>
    <property type="match status" value="1"/>
</dbReference>
<dbReference type="InterPro" id="IPR000477">
    <property type="entry name" value="RT_dom"/>
</dbReference>
<dbReference type="Pfam" id="PF18149">
    <property type="entry name" value="Helicase_PWI"/>
    <property type="match status" value="1"/>
</dbReference>
<evidence type="ECO:0000256" key="6">
    <source>
        <dbReference type="ARBA" id="ARBA00022737"/>
    </source>
</evidence>
<evidence type="ECO:0000256" key="15">
    <source>
        <dbReference type="ARBA" id="ARBA00054527"/>
    </source>
</evidence>
<dbReference type="CDD" id="cd18019">
    <property type="entry name" value="DEXHc_Brr2_1"/>
    <property type="match status" value="1"/>
</dbReference>
<dbReference type="Gene3D" id="3.40.50.300">
    <property type="entry name" value="P-loop containing nucleotide triphosphate hydrolases"/>
    <property type="match status" value="4"/>
</dbReference>
<dbReference type="Gene3D" id="1.10.3380.10">
    <property type="entry name" value="Sec63 N-terminal domain-like domain"/>
    <property type="match status" value="2"/>
</dbReference>
<dbReference type="InterPro" id="IPR001650">
    <property type="entry name" value="Helicase_C-like"/>
</dbReference>
<dbReference type="CDD" id="cd18795">
    <property type="entry name" value="SF2_C_Ski2"/>
    <property type="match status" value="2"/>
</dbReference>
<evidence type="ECO:0000256" key="8">
    <source>
        <dbReference type="ARBA" id="ARBA00022801"/>
    </source>
</evidence>
<accession>A0A8J6LGE9</accession>
<dbReference type="EMBL" id="JABDTM020026314">
    <property type="protein sequence ID" value="KAH0812076.1"/>
    <property type="molecule type" value="Genomic_DNA"/>
</dbReference>
<dbReference type="GO" id="GO:0005681">
    <property type="term" value="C:spliceosomal complex"/>
    <property type="evidence" value="ECO:0007669"/>
    <property type="project" value="UniProtKB-KW"/>
</dbReference>
<evidence type="ECO:0000256" key="4">
    <source>
        <dbReference type="ARBA" id="ARBA00022664"/>
    </source>
</evidence>
<evidence type="ECO:0000256" key="2">
    <source>
        <dbReference type="ARBA" id="ARBA00010140"/>
    </source>
</evidence>
<evidence type="ECO:0000313" key="20">
    <source>
        <dbReference type="Proteomes" id="UP000719412"/>
    </source>
</evidence>
<dbReference type="SUPFAM" id="SSF158702">
    <property type="entry name" value="Sec63 N-terminal domain-like"/>
    <property type="match status" value="2"/>
</dbReference>
<organism evidence="19 20">
    <name type="scientific">Tenebrio molitor</name>
    <name type="common">Yellow mealworm beetle</name>
    <dbReference type="NCBI Taxonomy" id="7067"/>
    <lineage>
        <taxon>Eukaryota</taxon>
        <taxon>Metazoa</taxon>
        <taxon>Ecdysozoa</taxon>
        <taxon>Arthropoda</taxon>
        <taxon>Hexapoda</taxon>
        <taxon>Insecta</taxon>
        <taxon>Pterygota</taxon>
        <taxon>Neoptera</taxon>
        <taxon>Endopterygota</taxon>
        <taxon>Coleoptera</taxon>
        <taxon>Polyphaga</taxon>
        <taxon>Cucujiformia</taxon>
        <taxon>Tenebrionidae</taxon>
        <taxon>Tenebrio</taxon>
    </lineage>
</organism>
<dbReference type="GO" id="GO:0003676">
    <property type="term" value="F:nucleic acid binding"/>
    <property type="evidence" value="ECO:0007669"/>
    <property type="project" value="InterPro"/>
</dbReference>
<comment type="similarity">
    <text evidence="2">Belongs to the helicase family. SKI2 subfamily.</text>
</comment>
<evidence type="ECO:0000256" key="14">
    <source>
        <dbReference type="ARBA" id="ARBA00047984"/>
    </source>
</evidence>
<dbReference type="Pfam" id="PF02889">
    <property type="entry name" value="Sec63"/>
    <property type="match status" value="2"/>
</dbReference>
<evidence type="ECO:0000256" key="1">
    <source>
        <dbReference type="ARBA" id="ARBA00004123"/>
    </source>
</evidence>
<dbReference type="Pfam" id="PF21188">
    <property type="entry name" value="BRR2_plug"/>
    <property type="match status" value="1"/>
</dbReference>
<comment type="catalytic activity">
    <reaction evidence="14">
        <text>ATP + H2O = ADP + phosphate + H(+)</text>
        <dbReference type="Rhea" id="RHEA:13065"/>
        <dbReference type="ChEBI" id="CHEBI:15377"/>
        <dbReference type="ChEBI" id="CHEBI:15378"/>
        <dbReference type="ChEBI" id="CHEBI:30616"/>
        <dbReference type="ChEBI" id="CHEBI:43474"/>
        <dbReference type="ChEBI" id="CHEBI:456216"/>
        <dbReference type="EC" id="3.6.4.13"/>
    </reaction>
</comment>
<keyword evidence="6" id="KW-0677">Repeat</keyword>
<evidence type="ECO:0000256" key="5">
    <source>
        <dbReference type="ARBA" id="ARBA00022728"/>
    </source>
</evidence>
<evidence type="ECO:0000256" key="10">
    <source>
        <dbReference type="ARBA" id="ARBA00022840"/>
    </source>
</evidence>
<dbReference type="FunFam" id="2.60.40.150:FF:000004">
    <property type="entry name" value="RNA helicase, activating signal cointegrator 1"/>
    <property type="match status" value="1"/>
</dbReference>
<dbReference type="InterPro" id="IPR050474">
    <property type="entry name" value="Hel308_SKI2-like"/>
</dbReference>
<gene>
    <name evidence="19" type="ORF">GEV33_010715</name>
</gene>
<dbReference type="FunFam" id="1.10.150.20:FF:000004">
    <property type="entry name" value="U5 small nuclear ribonucleoprotein helicase"/>
    <property type="match status" value="1"/>
</dbReference>
<evidence type="ECO:0000259" key="18">
    <source>
        <dbReference type="PROSITE" id="PS51194"/>
    </source>
</evidence>
<keyword evidence="11" id="KW-0508">mRNA splicing</keyword>
<dbReference type="GO" id="GO:0016787">
    <property type="term" value="F:hydrolase activity"/>
    <property type="evidence" value="ECO:0007669"/>
    <property type="project" value="UniProtKB-KW"/>
</dbReference>
<evidence type="ECO:0000256" key="3">
    <source>
        <dbReference type="ARBA" id="ARBA00012552"/>
    </source>
</evidence>
<evidence type="ECO:0000313" key="19">
    <source>
        <dbReference type="EMBL" id="KAH0812076.1"/>
    </source>
</evidence>
<dbReference type="InterPro" id="IPR003593">
    <property type="entry name" value="AAA+_ATPase"/>
</dbReference>
<dbReference type="PANTHER" id="PTHR47961:SF4">
    <property type="entry name" value="ACTIVATING SIGNAL COINTEGRATOR 1 COMPLEX SUBUNIT 3"/>
    <property type="match status" value="1"/>
</dbReference>
<dbReference type="EC" id="3.6.4.13" evidence="3"/>
<dbReference type="GO" id="GO:0030532">
    <property type="term" value="C:small nuclear ribonucleoprotein complex"/>
    <property type="evidence" value="ECO:0007669"/>
    <property type="project" value="UniProtKB-ARBA"/>
</dbReference>
<dbReference type="InterPro" id="IPR036390">
    <property type="entry name" value="WH_DNA-bd_sf"/>
</dbReference>
<keyword evidence="4" id="KW-0507">mRNA processing</keyword>
<dbReference type="FunFam" id="1.10.10.10:FF:000012">
    <property type="entry name" value="U5 small nuclear ribonucleoprotein helicase"/>
    <property type="match status" value="1"/>
</dbReference>
<comment type="function">
    <text evidence="15">Catalyzes the ATP-dependent unwinding of U4/U6 RNA duplices, an essential step in the assembly of a catalytically active spliceosome. Plays a role in pre-mRNA splicing.</text>
</comment>
<dbReference type="GO" id="GO:0005524">
    <property type="term" value="F:ATP binding"/>
    <property type="evidence" value="ECO:0007669"/>
    <property type="project" value="UniProtKB-KW"/>
</dbReference>
<dbReference type="SUPFAM" id="SSF46785">
    <property type="entry name" value="Winged helix' DNA-binding domain"/>
    <property type="match status" value="2"/>
</dbReference>
<keyword evidence="7" id="KW-0547">Nucleotide-binding</keyword>
<dbReference type="InterPro" id="IPR035892">
    <property type="entry name" value="C2_domain_sf"/>
</dbReference>
<dbReference type="SMART" id="SM00973">
    <property type="entry name" value="Sec63"/>
    <property type="match status" value="2"/>
</dbReference>
<dbReference type="Pfam" id="PF23445">
    <property type="entry name" value="WHD_SNRNP200"/>
    <property type="match status" value="2"/>
</dbReference>
<feature type="region of interest" description="Disordered" evidence="16">
    <location>
        <begin position="50"/>
        <end position="75"/>
    </location>
</feature>
<evidence type="ECO:0000256" key="12">
    <source>
        <dbReference type="ARBA" id="ARBA00023242"/>
    </source>
</evidence>
<feature type="compositionally biased region" description="Basic and acidic residues" evidence="16">
    <location>
        <begin position="3115"/>
        <end position="3158"/>
    </location>
</feature>
<dbReference type="FunFam" id="1.10.3380.10:FF:000001">
    <property type="entry name" value="U5 small nuclear ribonucleoprotein helicase"/>
    <property type="match status" value="1"/>
</dbReference>
<evidence type="ECO:0000256" key="16">
    <source>
        <dbReference type="SAM" id="MobiDB-lite"/>
    </source>
</evidence>
<dbReference type="Pfam" id="PF00078">
    <property type="entry name" value="RVT_1"/>
    <property type="match status" value="1"/>
</dbReference>
<dbReference type="Pfam" id="PF00271">
    <property type="entry name" value="Helicase_C"/>
    <property type="match status" value="1"/>
</dbReference>
<dbReference type="GO" id="GO:0000398">
    <property type="term" value="P:mRNA splicing, via spliceosome"/>
    <property type="evidence" value="ECO:0007669"/>
    <property type="project" value="UniProtKB-ARBA"/>
</dbReference>
<dbReference type="PROSITE" id="PS51192">
    <property type="entry name" value="HELICASE_ATP_BIND_1"/>
    <property type="match status" value="2"/>
</dbReference>
<dbReference type="InterPro" id="IPR041094">
    <property type="entry name" value="Brr2_helicase_PWI"/>
</dbReference>
<proteinExistence type="inferred from homology"/>
<keyword evidence="12" id="KW-0539">Nucleus</keyword>
<keyword evidence="9" id="KW-0347">Helicase</keyword>